<dbReference type="SUPFAM" id="SSF46626">
    <property type="entry name" value="Cytochrome c"/>
    <property type="match status" value="2"/>
</dbReference>
<keyword evidence="5 6" id="KW-0408">Iron</keyword>
<dbReference type="PANTHER" id="PTHR37823:SF1">
    <property type="entry name" value="CYTOCHROME C-553-LIKE"/>
    <property type="match status" value="1"/>
</dbReference>
<feature type="domain" description="Cytochrome c" evidence="7">
    <location>
        <begin position="193"/>
        <end position="284"/>
    </location>
</feature>
<evidence type="ECO:0000259" key="7">
    <source>
        <dbReference type="PROSITE" id="PS51007"/>
    </source>
</evidence>
<dbReference type="KEGG" id="pus:CKA81_08375"/>
<evidence type="ECO:0000256" key="1">
    <source>
        <dbReference type="ARBA" id="ARBA00022448"/>
    </source>
</evidence>
<dbReference type="Pfam" id="PF00034">
    <property type="entry name" value="Cytochrom_C"/>
    <property type="match status" value="1"/>
</dbReference>
<dbReference type="GO" id="GO:0009055">
    <property type="term" value="F:electron transfer activity"/>
    <property type="evidence" value="ECO:0007669"/>
    <property type="project" value="InterPro"/>
</dbReference>
<keyword evidence="3 6" id="KW-0479">Metal-binding</keyword>
<proteinExistence type="predicted"/>
<dbReference type="InterPro" id="IPR009056">
    <property type="entry name" value="Cyt_c-like_dom"/>
</dbReference>
<evidence type="ECO:0000313" key="9">
    <source>
        <dbReference type="Proteomes" id="UP000283474"/>
    </source>
</evidence>
<evidence type="ECO:0000313" key="8">
    <source>
        <dbReference type="EMBL" id="QAA93853.1"/>
    </source>
</evidence>
<dbReference type="InterPro" id="IPR036909">
    <property type="entry name" value="Cyt_c-like_dom_sf"/>
</dbReference>
<dbReference type="GO" id="GO:0046872">
    <property type="term" value="F:metal ion binding"/>
    <property type="evidence" value="ECO:0007669"/>
    <property type="project" value="UniProtKB-KW"/>
</dbReference>
<keyword evidence="4" id="KW-0249">Electron transport</keyword>
<protein>
    <submittedName>
        <fullName evidence="8">Cytochrome C</fullName>
    </submittedName>
</protein>
<evidence type="ECO:0000256" key="4">
    <source>
        <dbReference type="ARBA" id="ARBA00022982"/>
    </source>
</evidence>
<feature type="domain" description="Cytochrome c" evidence="7">
    <location>
        <begin position="72"/>
        <end position="158"/>
    </location>
</feature>
<evidence type="ECO:0000256" key="6">
    <source>
        <dbReference type="PROSITE-ProRule" id="PRU00433"/>
    </source>
</evidence>
<evidence type="ECO:0000256" key="5">
    <source>
        <dbReference type="ARBA" id="ARBA00023004"/>
    </source>
</evidence>
<gene>
    <name evidence="8" type="ORF">CKA81_08375</name>
</gene>
<dbReference type="PROSITE" id="PS51007">
    <property type="entry name" value="CYTC"/>
    <property type="match status" value="2"/>
</dbReference>
<dbReference type="OrthoDB" id="9765171at2"/>
<dbReference type="InterPro" id="IPR051811">
    <property type="entry name" value="Cytochrome_c550/c551-like"/>
</dbReference>
<dbReference type="EMBL" id="CP022987">
    <property type="protein sequence ID" value="QAA93853.1"/>
    <property type="molecule type" value="Genomic_DNA"/>
</dbReference>
<dbReference type="Pfam" id="PF13442">
    <property type="entry name" value="Cytochrome_CBB3"/>
    <property type="match status" value="1"/>
</dbReference>
<dbReference type="Gene3D" id="1.10.760.10">
    <property type="entry name" value="Cytochrome c-like domain"/>
    <property type="match status" value="2"/>
</dbReference>
<dbReference type="AlphaFoldDB" id="A0A410GC40"/>
<organism evidence="8 9">
    <name type="scientific">Pollutimonas thiosulfatoxidans</name>
    <dbReference type="NCBI Taxonomy" id="2028345"/>
    <lineage>
        <taxon>Bacteria</taxon>
        <taxon>Pseudomonadati</taxon>
        <taxon>Pseudomonadota</taxon>
        <taxon>Betaproteobacteria</taxon>
        <taxon>Burkholderiales</taxon>
        <taxon>Alcaligenaceae</taxon>
        <taxon>Pollutimonas</taxon>
    </lineage>
</organism>
<dbReference type="RefSeq" id="WP_128354901.1">
    <property type="nucleotide sequence ID" value="NZ_CP022987.1"/>
</dbReference>
<name>A0A410GC40_9BURK</name>
<sequence length="287" mass="31038">MTTRRRVVGITLAVAAALAALLGGAVVYTGVYDVSATTQHTTLVYNLLETSLRRSVKLRTTGVEVPVLDDSDRIVRGFRHFRAQCVQCHGAPGVAPEPFALGLTPAPASLVATAREWPATEIHWVIRHGIKMSGMPAWQYRMTDEQIWDVVAFMKVLPTLSPADYRDWSQQHAPLVASPADAAGSSSPDLRLADAGAGKQALQQYLCITCHVIPGVVGAHRHVGPSLAGIANQQYIAGVLPNTAENMERWLRDPTKVDPLTAMPDLGVTAQDARDITAFLYRLDDGK</sequence>
<keyword evidence="9" id="KW-1185">Reference proteome</keyword>
<evidence type="ECO:0000256" key="2">
    <source>
        <dbReference type="ARBA" id="ARBA00022617"/>
    </source>
</evidence>
<keyword evidence="2 6" id="KW-0349">Heme</keyword>
<dbReference type="GO" id="GO:0020037">
    <property type="term" value="F:heme binding"/>
    <property type="evidence" value="ECO:0007669"/>
    <property type="project" value="InterPro"/>
</dbReference>
<accession>A0A410GC40</accession>
<keyword evidence="1" id="KW-0813">Transport</keyword>
<evidence type="ECO:0000256" key="3">
    <source>
        <dbReference type="ARBA" id="ARBA00022723"/>
    </source>
</evidence>
<dbReference type="PANTHER" id="PTHR37823">
    <property type="entry name" value="CYTOCHROME C-553-LIKE"/>
    <property type="match status" value="1"/>
</dbReference>
<dbReference type="Proteomes" id="UP000283474">
    <property type="component" value="Chromosome"/>
</dbReference>
<reference evidence="8 9" key="1">
    <citation type="submission" date="2017-08" db="EMBL/GenBank/DDBJ databases">
        <authorList>
            <person name="Park S.-J."/>
            <person name="Kim H."/>
        </authorList>
    </citation>
    <scope>NUCLEOTIDE SEQUENCE [LARGE SCALE GENOMIC DNA]</scope>
    <source>
        <strain evidence="9">ye3</strain>
    </source>
</reference>